<name>A0A8D8BXZ3_CULPI</name>
<protein>
    <submittedName>
        <fullName evidence="2">(northern house mosquito) hypothetical protein</fullName>
    </submittedName>
</protein>
<evidence type="ECO:0000256" key="1">
    <source>
        <dbReference type="SAM" id="Phobius"/>
    </source>
</evidence>
<evidence type="ECO:0000313" key="2">
    <source>
        <dbReference type="EMBL" id="CAG6482703.1"/>
    </source>
</evidence>
<accession>A0A8D8BXZ3</accession>
<keyword evidence="1" id="KW-1133">Transmembrane helix</keyword>
<sequence length="320" mass="35299">MVVVMLILVLEEVHFGAFGIQRTGQQVVRRTVVDAGQESVAGQVKLGQRLTHQPVVVVVVVLLGELALARHHRLLELFGTLRDFRVDQRHGRVQRAQLPVQRLQVGLHRRRALLWTLALLGGSGVVVVNTACVIVVVVAGPELVRSVLVVAVVQILIVVLVAGVDVVVVDAVRFVGFGQLVQHQVLVLLLAPDVVRQPGVGVVDAHRPAQVPLRVLDALELVHAQLQDPLAHLPHPQLGGDHRHLGPVAAHWRGRVRRPEHVRLVLASQTGVARVRRQGHYLLLRLSSVRNGDQRSLRINKKQKHCARSLYVRHTIHSIS</sequence>
<proteinExistence type="predicted"/>
<keyword evidence="1" id="KW-0472">Membrane</keyword>
<feature type="transmembrane region" description="Helical" evidence="1">
    <location>
        <begin position="112"/>
        <end position="140"/>
    </location>
</feature>
<dbReference type="EMBL" id="HBUE01094321">
    <property type="protein sequence ID" value="CAG6482703.1"/>
    <property type="molecule type" value="Transcribed_RNA"/>
</dbReference>
<keyword evidence="1" id="KW-0812">Transmembrane</keyword>
<feature type="transmembrane region" description="Helical" evidence="1">
    <location>
        <begin position="146"/>
        <end position="169"/>
    </location>
</feature>
<reference evidence="2" key="1">
    <citation type="submission" date="2021-05" db="EMBL/GenBank/DDBJ databases">
        <authorList>
            <person name="Alioto T."/>
            <person name="Alioto T."/>
            <person name="Gomez Garrido J."/>
        </authorList>
    </citation>
    <scope>NUCLEOTIDE SEQUENCE</scope>
</reference>
<dbReference type="AlphaFoldDB" id="A0A8D8BXZ3"/>
<organism evidence="2">
    <name type="scientific">Culex pipiens</name>
    <name type="common">House mosquito</name>
    <dbReference type="NCBI Taxonomy" id="7175"/>
    <lineage>
        <taxon>Eukaryota</taxon>
        <taxon>Metazoa</taxon>
        <taxon>Ecdysozoa</taxon>
        <taxon>Arthropoda</taxon>
        <taxon>Hexapoda</taxon>
        <taxon>Insecta</taxon>
        <taxon>Pterygota</taxon>
        <taxon>Neoptera</taxon>
        <taxon>Endopterygota</taxon>
        <taxon>Diptera</taxon>
        <taxon>Nematocera</taxon>
        <taxon>Culicoidea</taxon>
        <taxon>Culicidae</taxon>
        <taxon>Culicinae</taxon>
        <taxon>Culicini</taxon>
        <taxon>Culex</taxon>
        <taxon>Culex</taxon>
    </lineage>
</organism>